<accession>A0AAD7AWP8</accession>
<protein>
    <submittedName>
        <fullName evidence="1">Uncharacterized protein</fullName>
    </submittedName>
</protein>
<dbReference type="AlphaFoldDB" id="A0AAD7AWP8"/>
<sequence>MAGEIYTDKSNRLGYSFLAWHCSYYNRYAEKGHSAPKSVHPYYVQKDDATHVNHTQRAPYLSHEAENNPEEAALLAEMIHLITIITEYHVRFLFHFFLPLNERSLAYPFGGFVINVSVSTRAHRDRFDKLFCVVIPFGEWTGGELCLYEPGFVFRLHPWDICIFPSCYMTHFNLHFEGVRASLVLHSDKYGDQWVRDRNGWLPNDDEYPEQ</sequence>
<dbReference type="EMBL" id="JARIHO010000001">
    <property type="protein sequence ID" value="KAJ7369120.1"/>
    <property type="molecule type" value="Genomic_DNA"/>
</dbReference>
<comment type="caution">
    <text evidence="1">The sequence shown here is derived from an EMBL/GenBank/DDBJ whole genome shotgun (WGS) entry which is preliminary data.</text>
</comment>
<evidence type="ECO:0000313" key="1">
    <source>
        <dbReference type="EMBL" id="KAJ7369120.1"/>
    </source>
</evidence>
<dbReference type="Gene3D" id="3.60.130.30">
    <property type="match status" value="1"/>
</dbReference>
<reference evidence="1" key="1">
    <citation type="submission" date="2023-03" db="EMBL/GenBank/DDBJ databases">
        <title>Massive genome expansion in bonnet fungi (Mycena s.s.) driven by repeated elements and novel gene families across ecological guilds.</title>
        <authorList>
            <consortium name="Lawrence Berkeley National Laboratory"/>
            <person name="Harder C.B."/>
            <person name="Miyauchi S."/>
            <person name="Viragh M."/>
            <person name="Kuo A."/>
            <person name="Thoen E."/>
            <person name="Andreopoulos B."/>
            <person name="Lu D."/>
            <person name="Skrede I."/>
            <person name="Drula E."/>
            <person name="Henrissat B."/>
            <person name="Morin E."/>
            <person name="Kohler A."/>
            <person name="Barry K."/>
            <person name="LaButti K."/>
            <person name="Morin E."/>
            <person name="Salamov A."/>
            <person name="Lipzen A."/>
            <person name="Mereny Z."/>
            <person name="Hegedus B."/>
            <person name="Baldrian P."/>
            <person name="Stursova M."/>
            <person name="Weitz H."/>
            <person name="Taylor A."/>
            <person name="Grigoriev I.V."/>
            <person name="Nagy L.G."/>
            <person name="Martin F."/>
            <person name="Kauserud H."/>
        </authorList>
    </citation>
    <scope>NUCLEOTIDE SEQUENCE</scope>
    <source>
        <strain evidence="1">CBHHK002</strain>
    </source>
</reference>
<organism evidence="1 2">
    <name type="scientific">Mycena albidolilacea</name>
    <dbReference type="NCBI Taxonomy" id="1033008"/>
    <lineage>
        <taxon>Eukaryota</taxon>
        <taxon>Fungi</taxon>
        <taxon>Dikarya</taxon>
        <taxon>Basidiomycota</taxon>
        <taxon>Agaricomycotina</taxon>
        <taxon>Agaricomycetes</taxon>
        <taxon>Agaricomycetidae</taxon>
        <taxon>Agaricales</taxon>
        <taxon>Marasmiineae</taxon>
        <taxon>Mycenaceae</taxon>
        <taxon>Mycena</taxon>
    </lineage>
</organism>
<dbReference type="Proteomes" id="UP001218218">
    <property type="component" value="Unassembled WGS sequence"/>
</dbReference>
<evidence type="ECO:0000313" key="2">
    <source>
        <dbReference type="Proteomes" id="UP001218218"/>
    </source>
</evidence>
<name>A0AAD7AWP8_9AGAR</name>
<gene>
    <name evidence="1" type="ORF">DFH08DRAFT_675570</name>
</gene>
<proteinExistence type="predicted"/>
<keyword evidence="2" id="KW-1185">Reference proteome</keyword>